<keyword evidence="4" id="KW-0067">ATP-binding</keyword>
<organism evidence="6 7">
    <name type="scientific">Solanum commersonii</name>
    <name type="common">Commerson's wild potato</name>
    <name type="synonym">Commerson's nightshade</name>
    <dbReference type="NCBI Taxonomy" id="4109"/>
    <lineage>
        <taxon>Eukaryota</taxon>
        <taxon>Viridiplantae</taxon>
        <taxon>Streptophyta</taxon>
        <taxon>Embryophyta</taxon>
        <taxon>Tracheophyta</taxon>
        <taxon>Spermatophyta</taxon>
        <taxon>Magnoliopsida</taxon>
        <taxon>eudicotyledons</taxon>
        <taxon>Gunneridae</taxon>
        <taxon>Pentapetalae</taxon>
        <taxon>asterids</taxon>
        <taxon>lamiids</taxon>
        <taxon>Solanales</taxon>
        <taxon>Solanaceae</taxon>
        <taxon>Solanoideae</taxon>
        <taxon>Solaneae</taxon>
        <taxon>Solanum</taxon>
    </lineage>
</organism>
<gene>
    <name evidence="6" type="ORF">H5410_004911</name>
</gene>
<evidence type="ECO:0000256" key="4">
    <source>
        <dbReference type="ARBA" id="ARBA00022840"/>
    </source>
</evidence>
<accession>A0A9J6A557</accession>
<dbReference type="PANTHER" id="PTHR45821:SF22">
    <property type="entry name" value="ATP-DEPENDENT HELICASE"/>
    <property type="match status" value="1"/>
</dbReference>
<evidence type="ECO:0000313" key="7">
    <source>
        <dbReference type="Proteomes" id="UP000824120"/>
    </source>
</evidence>
<dbReference type="GO" id="GO:0005524">
    <property type="term" value="F:ATP binding"/>
    <property type="evidence" value="ECO:0007669"/>
    <property type="project" value="UniProtKB-KW"/>
</dbReference>
<evidence type="ECO:0000256" key="2">
    <source>
        <dbReference type="ARBA" id="ARBA00022741"/>
    </source>
</evidence>
<comment type="caution">
    <text evidence="6">The sequence shown here is derived from an EMBL/GenBank/DDBJ whole genome shotgun (WGS) entry which is preliminary data.</text>
</comment>
<protein>
    <submittedName>
        <fullName evidence="6">Uncharacterized protein</fullName>
    </submittedName>
</protein>
<dbReference type="PANTHER" id="PTHR45821">
    <property type="entry name" value="SNF2 DOMAIN-CONTAINING PROTEIN CLASSY 2-RELATED"/>
    <property type="match status" value="1"/>
</dbReference>
<keyword evidence="3" id="KW-0347">Helicase</keyword>
<dbReference type="GO" id="GO:0004386">
    <property type="term" value="F:helicase activity"/>
    <property type="evidence" value="ECO:0007669"/>
    <property type="project" value="UniProtKB-KW"/>
</dbReference>
<evidence type="ECO:0000256" key="1">
    <source>
        <dbReference type="ARBA" id="ARBA00004123"/>
    </source>
</evidence>
<dbReference type="OrthoDB" id="2020972at2759"/>
<dbReference type="EMBL" id="JACXVP010000002">
    <property type="protein sequence ID" value="KAG5619693.1"/>
    <property type="molecule type" value="Genomic_DNA"/>
</dbReference>
<proteinExistence type="predicted"/>
<dbReference type="GO" id="GO:0005634">
    <property type="term" value="C:nucleus"/>
    <property type="evidence" value="ECO:0007669"/>
    <property type="project" value="UniProtKB-SubCell"/>
</dbReference>
<comment type="subcellular location">
    <subcellularLocation>
        <location evidence="1">Nucleus</location>
    </subcellularLocation>
</comment>
<keyword evidence="3" id="KW-0378">Hydrolase</keyword>
<evidence type="ECO:0000256" key="3">
    <source>
        <dbReference type="ARBA" id="ARBA00022806"/>
    </source>
</evidence>
<dbReference type="Gene3D" id="3.40.50.10810">
    <property type="entry name" value="Tandem AAA-ATPase domain"/>
    <property type="match status" value="1"/>
</dbReference>
<evidence type="ECO:0000256" key="5">
    <source>
        <dbReference type="ARBA" id="ARBA00023242"/>
    </source>
</evidence>
<keyword evidence="2" id="KW-0547">Nucleotide-binding</keyword>
<dbReference type="Proteomes" id="UP000824120">
    <property type="component" value="Chromosome 2"/>
</dbReference>
<reference evidence="6 7" key="1">
    <citation type="submission" date="2020-09" db="EMBL/GenBank/DDBJ databases">
        <title>De no assembly of potato wild relative species, Solanum commersonii.</title>
        <authorList>
            <person name="Cho K."/>
        </authorList>
    </citation>
    <scope>NUCLEOTIDE SEQUENCE [LARGE SCALE GENOMIC DNA]</scope>
    <source>
        <strain evidence="6">LZ3.2</strain>
        <tissue evidence="6">Leaf</tissue>
    </source>
</reference>
<dbReference type="InterPro" id="IPR044567">
    <property type="entry name" value="CLSY/DRD1"/>
</dbReference>
<evidence type="ECO:0000313" key="6">
    <source>
        <dbReference type="EMBL" id="KAG5619693.1"/>
    </source>
</evidence>
<name>A0A9J6A557_SOLCO</name>
<dbReference type="InterPro" id="IPR038718">
    <property type="entry name" value="SNF2-like_sf"/>
</dbReference>
<keyword evidence="7" id="KW-1185">Reference proteome</keyword>
<keyword evidence="5" id="KW-0539">Nucleus</keyword>
<dbReference type="AlphaFoldDB" id="A0A9J6A557"/>
<sequence>MDNGTHMEWSIFVDLQLGSPPLPIDGEKHNNGPNLLCDDEEFERTNIFTVEGKEGWWSLLEVTRGRRSVQHFVDEEPLPLEKEEWKYNIDNLYVDVGMRIMEEQVGFINSPSSAIQSKTSKLLDPKKSWMKIFRESPSLLDIDSFRASDSSIDKDSPIYGERYVWDLISPNVKETMYPHQRGGLEFMWKSTSGDITLERLRDPLSTSEGGCIISHLPGSGKNPTHRSISLVIFEDVFEVSACNQFSIQFSS</sequence>
<dbReference type="GO" id="GO:0080188">
    <property type="term" value="P:gene silencing by siRNA-directed DNA methylation"/>
    <property type="evidence" value="ECO:0007669"/>
    <property type="project" value="InterPro"/>
</dbReference>